<dbReference type="Pfam" id="PF00642">
    <property type="entry name" value="zf-CCCH"/>
    <property type="match status" value="1"/>
</dbReference>
<dbReference type="EMBL" id="RWGY01000009">
    <property type="protein sequence ID" value="TVU34183.1"/>
    <property type="molecule type" value="Genomic_DNA"/>
</dbReference>
<evidence type="ECO:0000256" key="6">
    <source>
        <dbReference type="PROSITE-ProRule" id="PRU00723"/>
    </source>
</evidence>
<feature type="zinc finger region" description="C3H1-type" evidence="6">
    <location>
        <begin position="435"/>
        <end position="462"/>
    </location>
</feature>
<dbReference type="InterPro" id="IPR036855">
    <property type="entry name" value="Znf_CCCH_sf"/>
</dbReference>
<gene>
    <name evidence="9" type="ORF">EJB05_16014</name>
</gene>
<dbReference type="PANTHER" id="PTHR13119">
    <property type="entry name" value="ZINC FINGER CCCH DOMAIN-CONTAINING PROTEI"/>
    <property type="match status" value="1"/>
</dbReference>
<dbReference type="AlphaFoldDB" id="A0A5J9VDQ4"/>
<feature type="zinc finger region" description="C3H1-type" evidence="6">
    <location>
        <begin position="406"/>
        <end position="433"/>
    </location>
</feature>
<dbReference type="GO" id="GO:0003723">
    <property type="term" value="F:RNA binding"/>
    <property type="evidence" value="ECO:0007669"/>
    <property type="project" value="InterPro"/>
</dbReference>
<dbReference type="InterPro" id="IPR045124">
    <property type="entry name" value="Su(sable)-like"/>
</dbReference>
<keyword evidence="1 6" id="KW-0479">Metal-binding</keyword>
<dbReference type="PROSITE" id="PS50103">
    <property type="entry name" value="ZF_C3H1"/>
    <property type="match status" value="3"/>
</dbReference>
<feature type="compositionally biased region" description="Basic residues" evidence="7">
    <location>
        <begin position="376"/>
        <end position="385"/>
    </location>
</feature>
<feature type="region of interest" description="Disordered" evidence="7">
    <location>
        <begin position="352"/>
        <end position="385"/>
    </location>
</feature>
<reference evidence="9 10" key="1">
    <citation type="journal article" date="2019" name="Sci. Rep.">
        <title>A high-quality genome of Eragrostis curvula grass provides insights into Poaceae evolution and supports new strategies to enhance forage quality.</title>
        <authorList>
            <person name="Carballo J."/>
            <person name="Santos B.A.C.M."/>
            <person name="Zappacosta D."/>
            <person name="Garbus I."/>
            <person name="Selva J.P."/>
            <person name="Gallo C.A."/>
            <person name="Diaz A."/>
            <person name="Albertini E."/>
            <person name="Caccamo M."/>
            <person name="Echenique V."/>
        </authorList>
    </citation>
    <scope>NUCLEOTIDE SEQUENCE [LARGE SCALE GENOMIC DNA]</scope>
    <source>
        <strain evidence="10">cv. Victoria</strain>
        <tissue evidence="9">Leaf</tissue>
    </source>
</reference>
<sequence>MEDALAPPPDPLAATDAAVLTRRRSHLDSASYRTLSRLFAHCFHLHPSRREAPVPPEAEPAAANPTGVESGDSAQAPVDADFDRRKDVEKEAMAAGSSPRQETVSPVMDQPAVANPTGVPCETPQCSLEDADEVVVKFKCSKPGAGVEDSGVGAGLLVEDEALKSMKSCLEGEIDESMEAVGDDDGQLLDAMMTNFTGLIDDVGAGSVPEQSCAIFGGELQNINEEAKQLGDGIEEDRPAGNSGYWKVDGGGFEEGEIEGELQELDAEESGDSKPADENADGEEQGRDSVSKGSGANESCDLDTGCGNVHLTPEIKRNGDLLLNKDARNDAQMCATRAQAISYDEVLDWNETPLPDDEDLKPGKKRKRNLTEERKAKKTKNKRMKRAQQRIAEGVHKPKLQPVIRPKEVKHCHFYNHGKCQQGDSCKFSHDFIPSTKSMACKHFASGSCLKGDDCPFDHELSKYPCHKYQSGKCIRGDKCKFSHVLSTTEGTSTTDAKKSDAPLAFGKTNLTGQAGSQKTSSVHNGEPMISATAAKQQHSILKTLAGISINSQNISTRIPKGVQFLPLGRGGSNSSSAHQDVLSVEKHRNANSSQHQYLGGHQAEGEKNVEQNGQKPVTLLCEKNSLKEATLPTDSTATPGSIHTQNEVSEASRILQDFLFGAGS</sequence>
<dbReference type="Pfam" id="PF14608">
    <property type="entry name" value="zf-CCCH_2"/>
    <property type="match status" value="2"/>
</dbReference>
<organism evidence="9 10">
    <name type="scientific">Eragrostis curvula</name>
    <name type="common">weeping love grass</name>
    <dbReference type="NCBI Taxonomy" id="38414"/>
    <lineage>
        <taxon>Eukaryota</taxon>
        <taxon>Viridiplantae</taxon>
        <taxon>Streptophyta</taxon>
        <taxon>Embryophyta</taxon>
        <taxon>Tracheophyta</taxon>
        <taxon>Spermatophyta</taxon>
        <taxon>Magnoliopsida</taxon>
        <taxon>Liliopsida</taxon>
        <taxon>Poales</taxon>
        <taxon>Poaceae</taxon>
        <taxon>PACMAD clade</taxon>
        <taxon>Chloridoideae</taxon>
        <taxon>Eragrostideae</taxon>
        <taxon>Eragrostidinae</taxon>
        <taxon>Eragrostis</taxon>
    </lineage>
</organism>
<evidence type="ECO:0000256" key="5">
    <source>
        <dbReference type="ARBA" id="ARBA00023125"/>
    </source>
</evidence>
<proteinExistence type="predicted"/>
<dbReference type="Proteomes" id="UP000324897">
    <property type="component" value="Unassembled WGS sequence"/>
</dbReference>
<dbReference type="Gene3D" id="3.30.1370.210">
    <property type="match status" value="1"/>
</dbReference>
<evidence type="ECO:0000256" key="1">
    <source>
        <dbReference type="ARBA" id="ARBA00022723"/>
    </source>
</evidence>
<keyword evidence="5" id="KW-0238">DNA-binding</keyword>
<dbReference type="GO" id="GO:0003677">
    <property type="term" value="F:DNA binding"/>
    <property type="evidence" value="ECO:0007669"/>
    <property type="project" value="UniProtKB-KW"/>
</dbReference>
<evidence type="ECO:0000256" key="3">
    <source>
        <dbReference type="ARBA" id="ARBA00022771"/>
    </source>
</evidence>
<evidence type="ECO:0000259" key="8">
    <source>
        <dbReference type="PROSITE" id="PS50103"/>
    </source>
</evidence>
<protein>
    <recommendedName>
        <fullName evidence="8">C3H1-type domain-containing protein</fullName>
    </recommendedName>
</protein>
<dbReference type="GO" id="GO:0008270">
    <property type="term" value="F:zinc ion binding"/>
    <property type="evidence" value="ECO:0007669"/>
    <property type="project" value="UniProtKB-KW"/>
</dbReference>
<feature type="domain" description="C3H1-type" evidence="8">
    <location>
        <begin position="435"/>
        <end position="462"/>
    </location>
</feature>
<evidence type="ECO:0000256" key="7">
    <source>
        <dbReference type="SAM" id="MobiDB-lite"/>
    </source>
</evidence>
<evidence type="ECO:0000256" key="2">
    <source>
        <dbReference type="ARBA" id="ARBA00022737"/>
    </source>
</evidence>
<dbReference type="Gramene" id="TVU34183">
    <property type="protein sequence ID" value="TVU34183"/>
    <property type="gene ID" value="EJB05_16014"/>
</dbReference>
<keyword evidence="4 6" id="KW-0862">Zinc</keyword>
<dbReference type="GO" id="GO:0005634">
    <property type="term" value="C:nucleus"/>
    <property type="evidence" value="ECO:0007669"/>
    <property type="project" value="TreeGrafter"/>
</dbReference>
<dbReference type="InterPro" id="IPR000571">
    <property type="entry name" value="Znf_CCCH"/>
</dbReference>
<name>A0A5J9VDQ4_9POAL</name>
<evidence type="ECO:0000256" key="4">
    <source>
        <dbReference type="ARBA" id="ARBA00022833"/>
    </source>
</evidence>
<dbReference type="SUPFAM" id="SSF90229">
    <property type="entry name" value="CCCH zinc finger"/>
    <property type="match status" value="3"/>
</dbReference>
<keyword evidence="2" id="KW-0677">Repeat</keyword>
<evidence type="ECO:0000313" key="9">
    <source>
        <dbReference type="EMBL" id="TVU34183.1"/>
    </source>
</evidence>
<evidence type="ECO:0000313" key="10">
    <source>
        <dbReference type="Proteomes" id="UP000324897"/>
    </source>
</evidence>
<feature type="region of interest" description="Disordered" evidence="7">
    <location>
        <begin position="88"/>
        <end position="107"/>
    </location>
</feature>
<feature type="compositionally biased region" description="Acidic residues" evidence="7">
    <location>
        <begin position="252"/>
        <end position="270"/>
    </location>
</feature>
<feature type="region of interest" description="Disordered" evidence="7">
    <location>
        <begin position="49"/>
        <end position="79"/>
    </location>
</feature>
<feature type="region of interest" description="Disordered" evidence="7">
    <location>
        <begin position="233"/>
        <end position="299"/>
    </location>
</feature>
<accession>A0A5J9VDQ4</accession>
<feature type="zinc finger region" description="C3H1-type" evidence="6">
    <location>
        <begin position="465"/>
        <end position="487"/>
    </location>
</feature>
<dbReference type="PANTHER" id="PTHR13119:SF12">
    <property type="entry name" value="PROTEIN SUPPRESSOR OF SABLE"/>
    <property type="match status" value="1"/>
</dbReference>
<dbReference type="Gene3D" id="4.10.1000.10">
    <property type="entry name" value="Zinc finger, CCCH-type"/>
    <property type="match status" value="1"/>
</dbReference>
<dbReference type="SMART" id="SM00356">
    <property type="entry name" value="ZnF_C3H1"/>
    <property type="match status" value="3"/>
</dbReference>
<feature type="domain" description="C3H1-type" evidence="8">
    <location>
        <begin position="465"/>
        <end position="487"/>
    </location>
</feature>
<comment type="caution">
    <text evidence="9">The sequence shown here is derived from an EMBL/GenBank/DDBJ whole genome shotgun (WGS) entry which is preliminary data.</text>
</comment>
<keyword evidence="3 6" id="KW-0863">Zinc-finger</keyword>
<dbReference type="OrthoDB" id="411372at2759"/>
<keyword evidence="10" id="KW-1185">Reference proteome</keyword>
<feature type="domain" description="C3H1-type" evidence="8">
    <location>
        <begin position="406"/>
        <end position="433"/>
    </location>
</feature>
<dbReference type="GO" id="GO:0045892">
    <property type="term" value="P:negative regulation of DNA-templated transcription"/>
    <property type="evidence" value="ECO:0007669"/>
    <property type="project" value="InterPro"/>
</dbReference>